<dbReference type="InterPro" id="IPR011701">
    <property type="entry name" value="MFS"/>
</dbReference>
<keyword evidence="1 4" id="KW-0812">Transmembrane</keyword>
<dbReference type="RefSeq" id="WP_074371280.1">
    <property type="nucleotide sequence ID" value="NZ_AP024908.1"/>
</dbReference>
<dbReference type="Proteomes" id="UP000515264">
    <property type="component" value="Chromosome 2"/>
</dbReference>
<evidence type="ECO:0000313" key="6">
    <source>
        <dbReference type="EMBL" id="QMV16849.1"/>
    </source>
</evidence>
<dbReference type="InterPro" id="IPR020846">
    <property type="entry name" value="MFS_dom"/>
</dbReference>
<keyword evidence="3 4" id="KW-0472">Membrane</keyword>
<keyword evidence="9" id="KW-1185">Reference proteome</keyword>
<feature type="transmembrane region" description="Helical" evidence="4">
    <location>
        <begin position="262"/>
        <end position="283"/>
    </location>
</feature>
<evidence type="ECO:0000313" key="9">
    <source>
        <dbReference type="Proteomes" id="UP000515264"/>
    </source>
</evidence>
<reference evidence="6 9" key="3">
    <citation type="journal article" date="2020" name="J. Nat. Prod.">
        <title>Genomics-Metabolomics Profiling Disclosed Marine Vibrio spartinae 3.6 as a Producer of a New Branched Side Chain Prodigiosin.</title>
        <authorList>
            <person name="Vitale G.A."/>
            <person name="Sciarretta M."/>
            <person name="Palma Esposito F."/>
            <person name="January G.G."/>
            <person name="Giaccio M."/>
            <person name="Bunk B."/>
            <person name="Sproer C."/>
            <person name="Bajerski F."/>
            <person name="Power D."/>
            <person name="Festa C."/>
            <person name="Monti M.C."/>
            <person name="D'Auria M.V."/>
            <person name="de Pascale D."/>
        </authorList>
    </citation>
    <scope>NUCLEOTIDE SEQUENCE [LARGE SCALE GENOMIC DNA]</scope>
    <source>
        <strain evidence="6 9">3.6</strain>
    </source>
</reference>
<evidence type="ECO:0000259" key="5">
    <source>
        <dbReference type="PROSITE" id="PS50850"/>
    </source>
</evidence>
<sequence length="381" mass="41396">MKNYAPMLLIMATLLVQLSSGINYVTIPVVMDEQGIGNTSIGIAMAFEIIGVLLFYRPLSQYLSRFGILISLLILTLFRSLSLLLMAHAGHYGLWLVSIFSYGLSTGMLLVLLQTWLNISVQGKAKGLMMGLYSSALSCGIALGPIIVQLIHLTIDWRFETGALITLLPLLLCLGLKAKGQAMHRLGVVRFSFAFRHAKIILVAAFVGGISFFGLPGFLTLYGLHNGLSEPQAQLLLTMFMTGSVSLGILMSAFASILNRRTVVLCCIFGSVVCAVFLSMAVYAKYWVALALLFVWGGCMGGIYGIGLTVMGERFCQQDQMSANMSYTLMDSFGGIIGLLLIGAMLDIFGSEGMTTVLIVFGCLLLVFAVYEMLAPRRTYE</sequence>
<reference evidence="6" key="2">
    <citation type="submission" date="2019-11" db="EMBL/GenBank/DDBJ databases">
        <authorList>
            <person name="January G."/>
            <person name="Bunk B."/>
        </authorList>
    </citation>
    <scope>NUCLEOTIDE SEQUENCE</scope>
    <source>
        <strain evidence="6">3.6</strain>
    </source>
</reference>
<evidence type="ECO:0000256" key="3">
    <source>
        <dbReference type="ARBA" id="ARBA00023136"/>
    </source>
</evidence>
<evidence type="ECO:0000313" key="8">
    <source>
        <dbReference type="Proteomes" id="UP000184774"/>
    </source>
</evidence>
<dbReference type="Proteomes" id="UP000184774">
    <property type="component" value="Unassembled WGS sequence"/>
</dbReference>
<reference evidence="7 8" key="1">
    <citation type="submission" date="2016-12" db="EMBL/GenBank/DDBJ databases">
        <authorList>
            <person name="Song W.-J."/>
            <person name="Kurnit D.M."/>
        </authorList>
    </citation>
    <scope>NUCLEOTIDE SEQUENCE [LARGE SCALE GENOMIC DNA]</scope>
    <source>
        <strain evidence="7 8">CECT 9026</strain>
    </source>
</reference>
<feature type="transmembrane region" description="Helical" evidence="4">
    <location>
        <begin position="235"/>
        <end position="255"/>
    </location>
</feature>
<feature type="transmembrane region" description="Helical" evidence="4">
    <location>
        <begin position="95"/>
        <end position="119"/>
    </location>
</feature>
<dbReference type="PANTHER" id="PTHR23521">
    <property type="entry name" value="TRANSPORTER MFS SUPERFAMILY"/>
    <property type="match status" value="1"/>
</dbReference>
<evidence type="ECO:0000256" key="1">
    <source>
        <dbReference type="ARBA" id="ARBA00022692"/>
    </source>
</evidence>
<dbReference type="SUPFAM" id="SSF103473">
    <property type="entry name" value="MFS general substrate transporter"/>
    <property type="match status" value="1"/>
</dbReference>
<feature type="transmembrane region" description="Helical" evidence="4">
    <location>
        <begin position="332"/>
        <end position="350"/>
    </location>
</feature>
<dbReference type="OrthoDB" id="9810614at2"/>
<gene>
    <name evidence="7" type="ORF">VSP9026_00260</name>
    <name evidence="6" type="ORF">Vspart_04266</name>
</gene>
<accession>A0A1N6LZL7</accession>
<dbReference type="AlphaFoldDB" id="A0A1N6LZL7"/>
<feature type="transmembrane region" description="Helical" evidence="4">
    <location>
        <begin position="200"/>
        <end position="223"/>
    </location>
</feature>
<evidence type="ECO:0000256" key="2">
    <source>
        <dbReference type="ARBA" id="ARBA00022989"/>
    </source>
</evidence>
<feature type="transmembrane region" description="Helical" evidence="4">
    <location>
        <begin position="68"/>
        <end position="89"/>
    </location>
</feature>
<feature type="transmembrane region" description="Helical" evidence="4">
    <location>
        <begin position="161"/>
        <end position="179"/>
    </location>
</feature>
<keyword evidence="2 4" id="KW-1133">Transmembrane helix</keyword>
<proteinExistence type="predicted"/>
<dbReference type="Pfam" id="PF07690">
    <property type="entry name" value="MFS_1"/>
    <property type="match status" value="1"/>
</dbReference>
<feature type="transmembrane region" description="Helical" evidence="4">
    <location>
        <begin position="289"/>
        <end position="311"/>
    </location>
</feature>
<organism evidence="7 8">
    <name type="scientific">Vibrio spartinae</name>
    <dbReference type="NCBI Taxonomy" id="1918945"/>
    <lineage>
        <taxon>Bacteria</taxon>
        <taxon>Pseudomonadati</taxon>
        <taxon>Pseudomonadota</taxon>
        <taxon>Gammaproteobacteria</taxon>
        <taxon>Vibrionales</taxon>
        <taxon>Vibrionaceae</taxon>
        <taxon>Vibrio</taxon>
    </lineage>
</organism>
<evidence type="ECO:0000256" key="4">
    <source>
        <dbReference type="SAM" id="Phobius"/>
    </source>
</evidence>
<feature type="transmembrane region" description="Helical" evidence="4">
    <location>
        <begin position="131"/>
        <end position="155"/>
    </location>
</feature>
<dbReference type="EMBL" id="CP046269">
    <property type="protein sequence ID" value="QMV16849.1"/>
    <property type="molecule type" value="Genomic_DNA"/>
</dbReference>
<dbReference type="GO" id="GO:0022857">
    <property type="term" value="F:transmembrane transporter activity"/>
    <property type="evidence" value="ECO:0007669"/>
    <property type="project" value="InterPro"/>
</dbReference>
<dbReference type="InterPro" id="IPR036259">
    <property type="entry name" value="MFS_trans_sf"/>
</dbReference>
<dbReference type="PROSITE" id="PS50850">
    <property type="entry name" value="MFS"/>
    <property type="match status" value="1"/>
</dbReference>
<dbReference type="Gene3D" id="1.20.1250.20">
    <property type="entry name" value="MFS general substrate transporter like domains"/>
    <property type="match status" value="2"/>
</dbReference>
<feature type="transmembrane region" description="Helical" evidence="4">
    <location>
        <begin position="356"/>
        <end position="374"/>
    </location>
</feature>
<evidence type="ECO:0000313" key="7">
    <source>
        <dbReference type="EMBL" id="SIO92643.1"/>
    </source>
</evidence>
<dbReference type="GO" id="GO:0005886">
    <property type="term" value="C:plasma membrane"/>
    <property type="evidence" value="ECO:0007669"/>
    <property type="project" value="TreeGrafter"/>
</dbReference>
<dbReference type="PANTHER" id="PTHR23521:SF2">
    <property type="entry name" value="TRANSPORTER MFS SUPERFAMILY"/>
    <property type="match status" value="1"/>
</dbReference>
<feature type="domain" description="Major facilitator superfamily (MFS) profile" evidence="5">
    <location>
        <begin position="5"/>
        <end position="380"/>
    </location>
</feature>
<name>A0A1N6LZL7_9VIBR</name>
<protein>
    <submittedName>
        <fullName evidence="7">Major Facilitator Superfamily protein</fullName>
    </submittedName>
    <submittedName>
        <fullName evidence="6">Multidrug resistance protein</fullName>
    </submittedName>
</protein>
<feature type="transmembrane region" description="Helical" evidence="4">
    <location>
        <begin position="37"/>
        <end position="56"/>
    </location>
</feature>
<dbReference type="EMBL" id="FSSB01000002">
    <property type="protein sequence ID" value="SIO92643.1"/>
    <property type="molecule type" value="Genomic_DNA"/>
</dbReference>